<reference evidence="2" key="1">
    <citation type="submission" date="2020-08" db="EMBL/GenBank/DDBJ databases">
        <title>Multicomponent nature underlies the extraordinary mechanical properties of spider dragline silk.</title>
        <authorList>
            <person name="Kono N."/>
            <person name="Nakamura H."/>
            <person name="Mori M."/>
            <person name="Yoshida Y."/>
            <person name="Ohtoshi R."/>
            <person name="Malay A.D."/>
            <person name="Moran D.A.P."/>
            <person name="Tomita M."/>
            <person name="Numata K."/>
            <person name="Arakawa K."/>
        </authorList>
    </citation>
    <scope>NUCLEOTIDE SEQUENCE</scope>
</reference>
<sequence length="232" mass="27350">MKPQFSATQADKNKGLFKPRFNNFTKKLEYPSNSKHPSKWDDYRQQKDHQQDGFQNKNKNYHYDKRYRPRCFECGSYEYLKPQCPRIRTNEKRNCVSANDDLLESYTIKGKVNAVFIRSQTKKTTEDQSPKEKAEQPEEILDSEIAEEILPLADEDLSIKELIKVNSKEFIEAQHQSRELSPLLSESRNENSNKSNDFKIKDNGLLVKRKFDKIGNERELIVVPEKFREPIK</sequence>
<organism evidence="2 3">
    <name type="scientific">Nephila pilipes</name>
    <name type="common">Giant wood spider</name>
    <name type="synonym">Nephila maculata</name>
    <dbReference type="NCBI Taxonomy" id="299642"/>
    <lineage>
        <taxon>Eukaryota</taxon>
        <taxon>Metazoa</taxon>
        <taxon>Ecdysozoa</taxon>
        <taxon>Arthropoda</taxon>
        <taxon>Chelicerata</taxon>
        <taxon>Arachnida</taxon>
        <taxon>Araneae</taxon>
        <taxon>Araneomorphae</taxon>
        <taxon>Entelegynae</taxon>
        <taxon>Araneoidea</taxon>
        <taxon>Nephilidae</taxon>
        <taxon>Nephila</taxon>
    </lineage>
</organism>
<comment type="caution">
    <text evidence="2">The sequence shown here is derived from an EMBL/GenBank/DDBJ whole genome shotgun (WGS) entry which is preliminary data.</text>
</comment>
<keyword evidence="3" id="KW-1185">Reference proteome</keyword>
<feature type="compositionally biased region" description="Basic and acidic residues" evidence="1">
    <location>
        <begin position="187"/>
        <end position="198"/>
    </location>
</feature>
<gene>
    <name evidence="2" type="primary">pol_3660</name>
    <name evidence="2" type="ORF">NPIL_93961</name>
</gene>
<dbReference type="AlphaFoldDB" id="A0A8X6TUI2"/>
<feature type="region of interest" description="Disordered" evidence="1">
    <location>
        <begin position="25"/>
        <end position="60"/>
    </location>
</feature>
<protein>
    <submittedName>
        <fullName evidence="2">Retrovirus-related Pol polyprotein from transposon 412</fullName>
    </submittedName>
</protein>
<feature type="compositionally biased region" description="Basic and acidic residues" evidence="1">
    <location>
        <begin position="123"/>
        <end position="136"/>
    </location>
</feature>
<evidence type="ECO:0000313" key="3">
    <source>
        <dbReference type="Proteomes" id="UP000887013"/>
    </source>
</evidence>
<feature type="region of interest" description="Disordered" evidence="1">
    <location>
        <begin position="121"/>
        <end position="140"/>
    </location>
</feature>
<dbReference type="Proteomes" id="UP000887013">
    <property type="component" value="Unassembled WGS sequence"/>
</dbReference>
<name>A0A8X6TUI2_NEPPI</name>
<accession>A0A8X6TUI2</accession>
<dbReference type="EMBL" id="BMAW01111445">
    <property type="protein sequence ID" value="GFT48080.1"/>
    <property type="molecule type" value="Genomic_DNA"/>
</dbReference>
<dbReference type="OrthoDB" id="6436321at2759"/>
<feature type="compositionally biased region" description="Basic and acidic residues" evidence="1">
    <location>
        <begin position="38"/>
        <end position="51"/>
    </location>
</feature>
<proteinExistence type="predicted"/>
<feature type="region of interest" description="Disordered" evidence="1">
    <location>
        <begin position="176"/>
        <end position="198"/>
    </location>
</feature>
<evidence type="ECO:0000313" key="2">
    <source>
        <dbReference type="EMBL" id="GFT48080.1"/>
    </source>
</evidence>
<evidence type="ECO:0000256" key="1">
    <source>
        <dbReference type="SAM" id="MobiDB-lite"/>
    </source>
</evidence>